<name>A0ABS7R3V9_9ACTN</name>
<evidence type="ECO:0000313" key="2">
    <source>
        <dbReference type="Proteomes" id="UP001198565"/>
    </source>
</evidence>
<keyword evidence="2" id="KW-1185">Reference proteome</keyword>
<sequence>MNLLATAAGQHDRTRTSLSVEILPAREAYDYEFVAARLHDQGLLAGSVAVRIFRAPLLAVPVGGCRRGRRTDIGPVTAALAVRSALLGRPGFPLLRVSLSRDARGESWLVEWGEQALGHRAGTPERLRFFGYSDCGRCRLSSPVALRPCANTVGLGVRGHQRETDTTRHL</sequence>
<gene>
    <name evidence="1" type="ORF">K7472_30860</name>
</gene>
<comment type="caution">
    <text evidence="1">The sequence shown here is derived from an EMBL/GenBank/DDBJ whole genome shotgun (WGS) entry which is preliminary data.</text>
</comment>
<organism evidence="1 2">
    <name type="scientific">Streptantibioticus parmotrematis</name>
    <dbReference type="NCBI Taxonomy" id="2873249"/>
    <lineage>
        <taxon>Bacteria</taxon>
        <taxon>Bacillati</taxon>
        <taxon>Actinomycetota</taxon>
        <taxon>Actinomycetes</taxon>
        <taxon>Kitasatosporales</taxon>
        <taxon>Streptomycetaceae</taxon>
        <taxon>Streptantibioticus</taxon>
    </lineage>
</organism>
<dbReference type="InterPro" id="IPR046269">
    <property type="entry name" value="DUF6302"/>
</dbReference>
<accession>A0ABS7R3V9</accession>
<dbReference type="EMBL" id="JAINVZ010000038">
    <property type="protein sequence ID" value="MBY8889215.1"/>
    <property type="molecule type" value="Genomic_DNA"/>
</dbReference>
<proteinExistence type="predicted"/>
<evidence type="ECO:0000313" key="1">
    <source>
        <dbReference type="EMBL" id="MBY8889215.1"/>
    </source>
</evidence>
<reference evidence="1 2" key="1">
    <citation type="submission" date="2021-08" db="EMBL/GenBank/DDBJ databases">
        <title>Streptomyces sp. PTM05 isolated from lichen.</title>
        <authorList>
            <person name="Somphong A."/>
            <person name="Phongsopitanun W."/>
            <person name="Tanasupawat S."/>
        </authorList>
    </citation>
    <scope>NUCLEOTIDE SEQUENCE [LARGE SCALE GENOMIC DNA]</scope>
    <source>
        <strain evidence="1 2">Ptm05</strain>
    </source>
</reference>
<dbReference type="Pfam" id="PF19819">
    <property type="entry name" value="DUF6302"/>
    <property type="match status" value="1"/>
</dbReference>
<protein>
    <submittedName>
        <fullName evidence="1">Uncharacterized protein</fullName>
    </submittedName>
</protein>
<dbReference type="RefSeq" id="WP_222982353.1">
    <property type="nucleotide sequence ID" value="NZ_JAINVZ010000038.1"/>
</dbReference>
<dbReference type="Proteomes" id="UP001198565">
    <property type="component" value="Unassembled WGS sequence"/>
</dbReference>